<dbReference type="SUPFAM" id="SSF53335">
    <property type="entry name" value="S-adenosyl-L-methionine-dependent methyltransferases"/>
    <property type="match status" value="1"/>
</dbReference>
<dbReference type="InterPro" id="IPR007757">
    <property type="entry name" value="MT-A70-like"/>
</dbReference>
<sequence length="458" mass="52130">MPPLQTQSSPTSPIIYQNAEGDIILLDIPRSIAVAQARSDTLLSTTPLDSPIEIQEDHRARNQRTQPKTNQDATTALHAEYKPTIEHALTHIHAHVSGPWCAPRRLLTQVPSRGKDQMDMDDPEKELECRLREWAAWKESKGGDIAFDLHQMMASLGATCGSESTATPIVSQPHWYMSYRAAREASHGAQSTGSDMEDEVTEPWTPTFHNPEDKPLELSVYDPGHDQTKAYRFTIPPHSTFFLSDSTHSDAFRTSFRRLTDEYNLPRHFDLVLVDPPWPNRSAKRKGAYEQVGGIPFLKKMLLKMDMDTYLEHNGLVGLWITNKESLRRHVLGPGGLFERWNVGLIEEWIWIKTTRQGEAMFDIDNGMRKPYEVLLLGRAAPNSWTRIRHAAVVRRRVIAAVPDVHSRKPCLKGLLEGFGLVSGEYSALEVFARYVVEGWMAWGNEAIKFNWEHYWTL</sequence>
<feature type="region of interest" description="Disordered" evidence="2">
    <location>
        <begin position="46"/>
        <end position="72"/>
    </location>
</feature>
<dbReference type="PANTHER" id="PTHR12829:SF4">
    <property type="entry name" value="N(6)-ADENINE-SPECIFIC METHYLTRANSFERASE METTL4"/>
    <property type="match status" value="1"/>
</dbReference>
<dbReference type="PROSITE" id="PS51143">
    <property type="entry name" value="MT_A70"/>
    <property type="match status" value="1"/>
</dbReference>
<gene>
    <name evidence="3" type="ORF">LEMA_P050410.1</name>
</gene>
<dbReference type="AlphaFoldDB" id="E4ZLH6"/>
<dbReference type="Pfam" id="PF05063">
    <property type="entry name" value="MT-A70"/>
    <property type="match status" value="1"/>
</dbReference>
<dbReference type="EMBL" id="FP929094">
    <property type="protein sequence ID" value="CBX92335.1"/>
    <property type="molecule type" value="Genomic_DNA"/>
</dbReference>
<feature type="region of interest" description="Disordered" evidence="2">
    <location>
        <begin position="190"/>
        <end position="215"/>
    </location>
</feature>
<evidence type="ECO:0000313" key="3">
    <source>
        <dbReference type="EMBL" id="CBX92335.1"/>
    </source>
</evidence>
<keyword evidence="4" id="KW-1185">Reference proteome</keyword>
<proteinExistence type="inferred from homology"/>
<dbReference type="OrthoDB" id="61116at2759"/>
<dbReference type="InParanoid" id="E4ZLH6"/>
<dbReference type="PANTHER" id="PTHR12829">
    <property type="entry name" value="N6-ADENOSINE-METHYLTRANSFERASE"/>
    <property type="match status" value="1"/>
</dbReference>
<dbReference type="eggNOG" id="KOG2356">
    <property type="taxonomic scope" value="Eukaryota"/>
</dbReference>
<dbReference type="GeneID" id="13287079"/>
<dbReference type="OMA" id="EEWVWIK"/>
<evidence type="ECO:0000256" key="2">
    <source>
        <dbReference type="SAM" id="MobiDB-lite"/>
    </source>
</evidence>
<protein>
    <submittedName>
        <fullName evidence="3">Similar to MT-A70 family</fullName>
    </submittedName>
</protein>
<organism evidence="4">
    <name type="scientific">Leptosphaeria maculans (strain JN3 / isolate v23.1.3 / race Av1-4-5-6-7-8)</name>
    <name type="common">Blackleg fungus</name>
    <name type="synonym">Phoma lingam</name>
    <dbReference type="NCBI Taxonomy" id="985895"/>
    <lineage>
        <taxon>Eukaryota</taxon>
        <taxon>Fungi</taxon>
        <taxon>Dikarya</taxon>
        <taxon>Ascomycota</taxon>
        <taxon>Pezizomycotina</taxon>
        <taxon>Dothideomycetes</taxon>
        <taxon>Pleosporomycetidae</taxon>
        <taxon>Pleosporales</taxon>
        <taxon>Pleosporineae</taxon>
        <taxon>Leptosphaeriaceae</taxon>
        <taxon>Plenodomus</taxon>
        <taxon>Plenodomus lingam/Leptosphaeria maculans species complex</taxon>
    </lineage>
</organism>
<reference evidence="4" key="1">
    <citation type="journal article" date="2011" name="Nat. Commun.">
        <title>Effector diversification within compartments of the Leptosphaeria maculans genome affected by Repeat-Induced Point mutations.</title>
        <authorList>
            <person name="Rouxel T."/>
            <person name="Grandaubert J."/>
            <person name="Hane J.K."/>
            <person name="Hoede C."/>
            <person name="van de Wouw A.P."/>
            <person name="Couloux A."/>
            <person name="Dominguez V."/>
            <person name="Anthouard V."/>
            <person name="Bally P."/>
            <person name="Bourras S."/>
            <person name="Cozijnsen A.J."/>
            <person name="Ciuffetti L.M."/>
            <person name="Degrave A."/>
            <person name="Dilmaghani A."/>
            <person name="Duret L."/>
            <person name="Fudal I."/>
            <person name="Goodwin S.B."/>
            <person name="Gout L."/>
            <person name="Glaser N."/>
            <person name="Linglin J."/>
            <person name="Kema G.H.J."/>
            <person name="Lapalu N."/>
            <person name="Lawrence C.B."/>
            <person name="May K."/>
            <person name="Meyer M."/>
            <person name="Ollivier B."/>
            <person name="Poulain J."/>
            <person name="Schoch C.L."/>
            <person name="Simon A."/>
            <person name="Spatafora J.W."/>
            <person name="Stachowiak A."/>
            <person name="Turgeon B.G."/>
            <person name="Tyler B.M."/>
            <person name="Vincent D."/>
            <person name="Weissenbach J."/>
            <person name="Amselem J."/>
            <person name="Quesneville H."/>
            <person name="Oliver R.P."/>
            <person name="Wincker P."/>
            <person name="Balesdent M.-H."/>
            <person name="Howlett B.J."/>
        </authorList>
    </citation>
    <scope>NUCLEOTIDE SEQUENCE [LARGE SCALE GENOMIC DNA]</scope>
    <source>
        <strain evidence="4">JN3 / isolate v23.1.3 / race Av1-4-5-6-7-8</strain>
    </source>
</reference>
<dbReference type="Proteomes" id="UP000002668">
    <property type="component" value="Genome"/>
</dbReference>
<dbReference type="RefSeq" id="XP_003835700.1">
    <property type="nucleotide sequence ID" value="XM_003835652.1"/>
</dbReference>
<feature type="compositionally biased region" description="Polar residues" evidence="2">
    <location>
        <begin position="63"/>
        <end position="72"/>
    </location>
</feature>
<evidence type="ECO:0000313" key="4">
    <source>
        <dbReference type="Proteomes" id="UP000002668"/>
    </source>
</evidence>
<dbReference type="GO" id="GO:0005634">
    <property type="term" value="C:nucleus"/>
    <property type="evidence" value="ECO:0007669"/>
    <property type="project" value="TreeGrafter"/>
</dbReference>
<evidence type="ECO:0000256" key="1">
    <source>
        <dbReference type="PROSITE-ProRule" id="PRU00489"/>
    </source>
</evidence>
<dbReference type="HOGENOM" id="CLU_027091_4_1_1"/>
<comment type="similarity">
    <text evidence="1">Belongs to the MT-A70-like family.</text>
</comment>
<name>E4ZLH6_LEPMJ</name>
<dbReference type="GO" id="GO:0008168">
    <property type="term" value="F:methyltransferase activity"/>
    <property type="evidence" value="ECO:0007669"/>
    <property type="project" value="TreeGrafter"/>
</dbReference>
<accession>E4ZLH6</accession>
<dbReference type="InterPro" id="IPR029063">
    <property type="entry name" value="SAM-dependent_MTases_sf"/>
</dbReference>
<dbReference type="VEuPathDB" id="FungiDB:LEMA_P050410.1"/>